<proteinExistence type="predicted"/>
<accession>A0A2D0LF09</accession>
<comment type="caution">
    <text evidence="1">The sequence shown here is derived from an EMBL/GenBank/DDBJ whole genome shotgun (WGS) entry which is preliminary data.</text>
</comment>
<protein>
    <submittedName>
        <fullName evidence="1">Uncharacterized protein</fullName>
    </submittedName>
</protein>
<dbReference type="Proteomes" id="UP000221101">
    <property type="component" value="Unassembled WGS sequence"/>
</dbReference>
<sequence length="41" mass="4758">MACSVCLLFNCYKKTDSQALGEKIISDFIILFYPYIHKDPQ</sequence>
<keyword evidence="2" id="KW-1185">Reference proteome</keyword>
<evidence type="ECO:0000313" key="2">
    <source>
        <dbReference type="Proteomes" id="UP000221101"/>
    </source>
</evidence>
<name>A0A2D0LF09_9GAMM</name>
<dbReference type="EMBL" id="NJCX01000006">
    <property type="protein sequence ID" value="PHM74195.1"/>
    <property type="molecule type" value="Genomic_DNA"/>
</dbReference>
<reference evidence="1 2" key="1">
    <citation type="journal article" date="2017" name="Nat. Microbiol.">
        <title>Natural product diversity associated with the nematode symbionts Photorhabdus and Xenorhabdus.</title>
        <authorList>
            <person name="Tobias N.J."/>
            <person name="Wolff H."/>
            <person name="Djahanschiri B."/>
            <person name="Grundmann F."/>
            <person name="Kronenwerth M."/>
            <person name="Shi Y.M."/>
            <person name="Simonyi S."/>
            <person name="Grun P."/>
            <person name="Shapiro-Ilan D."/>
            <person name="Pidot S.J."/>
            <person name="Stinear T.P."/>
            <person name="Ebersberger I."/>
            <person name="Bode H.B."/>
        </authorList>
    </citation>
    <scope>NUCLEOTIDE SEQUENCE [LARGE SCALE GENOMIC DNA]</scope>
    <source>
        <strain evidence="1 2">DSM 17907</strain>
    </source>
</reference>
<dbReference type="AlphaFoldDB" id="A0A2D0LF09"/>
<gene>
    <name evidence="1" type="ORF">Xkoz_01081</name>
</gene>
<organism evidence="1 2">
    <name type="scientific">Xenorhabdus kozodoii</name>
    <dbReference type="NCBI Taxonomy" id="351676"/>
    <lineage>
        <taxon>Bacteria</taxon>
        <taxon>Pseudomonadati</taxon>
        <taxon>Pseudomonadota</taxon>
        <taxon>Gammaproteobacteria</taxon>
        <taxon>Enterobacterales</taxon>
        <taxon>Morganellaceae</taxon>
        <taxon>Xenorhabdus</taxon>
    </lineage>
</organism>
<evidence type="ECO:0000313" key="1">
    <source>
        <dbReference type="EMBL" id="PHM74195.1"/>
    </source>
</evidence>